<dbReference type="AlphaFoldDB" id="A0A0H2MCK6"/>
<evidence type="ECO:0000313" key="3">
    <source>
        <dbReference type="Proteomes" id="UP000035444"/>
    </source>
</evidence>
<comment type="caution">
    <text evidence="2">The sequence shown here is derived from an EMBL/GenBank/DDBJ whole genome shotgun (WGS) entry which is preliminary data.</text>
</comment>
<organism evidence="2 3">
    <name type="scientific">Kiloniella spongiae</name>
    <dbReference type="NCBI Taxonomy" id="1489064"/>
    <lineage>
        <taxon>Bacteria</taxon>
        <taxon>Pseudomonadati</taxon>
        <taxon>Pseudomonadota</taxon>
        <taxon>Alphaproteobacteria</taxon>
        <taxon>Rhodospirillales</taxon>
        <taxon>Kiloniellaceae</taxon>
        <taxon>Kiloniella</taxon>
    </lineage>
</organism>
<accession>A0A0H2MCK6</accession>
<evidence type="ECO:0000313" key="2">
    <source>
        <dbReference type="EMBL" id="KLN60304.1"/>
    </source>
</evidence>
<dbReference type="GO" id="GO:0044781">
    <property type="term" value="P:bacterial-type flagellum organization"/>
    <property type="evidence" value="ECO:0007669"/>
    <property type="project" value="InterPro"/>
</dbReference>
<dbReference type="InterPro" id="IPR019704">
    <property type="entry name" value="Flagellar_assmbl_FliX_class2"/>
</dbReference>
<evidence type="ECO:0000256" key="1">
    <source>
        <dbReference type="SAM" id="MobiDB-lite"/>
    </source>
</evidence>
<feature type="region of interest" description="Disordered" evidence="1">
    <location>
        <begin position="1"/>
        <end position="26"/>
    </location>
</feature>
<dbReference type="STRING" id="1489064.WH96_14130"/>
<dbReference type="EMBL" id="LAQL01000008">
    <property type="protein sequence ID" value="KLN60304.1"/>
    <property type="molecule type" value="Genomic_DNA"/>
</dbReference>
<dbReference type="Pfam" id="PF10768">
    <property type="entry name" value="FliX"/>
    <property type="match status" value="1"/>
</dbReference>
<sequence length="138" mass="14421">MKIRTGSSVTPAAGAKSKRKASGVSGSFSDALEAGAGDSVSDAGGVSAAGGVGGLLSIQEVPDALTGKQKAKKQAEDILDELEELRLGLLFGSIPVWRLERIESLVAQRKEQINDPRLLELLNEVEVRAAVELAKLGR</sequence>
<feature type="compositionally biased region" description="Polar residues" evidence="1">
    <location>
        <begin position="1"/>
        <end position="10"/>
    </location>
</feature>
<name>A0A0H2MCK6_9PROT</name>
<dbReference type="RefSeq" id="WP_047764833.1">
    <property type="nucleotide sequence ID" value="NZ_LAQL01000008.1"/>
</dbReference>
<keyword evidence="3" id="KW-1185">Reference proteome</keyword>
<protein>
    <recommendedName>
        <fullName evidence="4">Flagellar assembly protein FliX</fullName>
    </recommendedName>
</protein>
<proteinExistence type="predicted"/>
<evidence type="ECO:0008006" key="4">
    <source>
        <dbReference type="Google" id="ProtNLM"/>
    </source>
</evidence>
<gene>
    <name evidence="2" type="ORF">WH96_14130</name>
</gene>
<dbReference type="Proteomes" id="UP000035444">
    <property type="component" value="Unassembled WGS sequence"/>
</dbReference>
<reference evidence="2 3" key="1">
    <citation type="submission" date="2015-03" db="EMBL/GenBank/DDBJ databases">
        <title>Genome Sequence of Kiloniella spongiae MEBiC09566, isolated from a marine sponge.</title>
        <authorList>
            <person name="Shao Z."/>
            <person name="Wang L."/>
            <person name="Li X."/>
        </authorList>
    </citation>
    <scope>NUCLEOTIDE SEQUENCE [LARGE SCALE GENOMIC DNA]</scope>
    <source>
        <strain evidence="2 3">MEBiC09566</strain>
    </source>
</reference>